<dbReference type="AlphaFoldDB" id="D6APJ8"/>
<dbReference type="EMBL" id="DS999644">
    <property type="protein sequence ID" value="EFE75694.2"/>
    <property type="molecule type" value="Genomic_DNA"/>
</dbReference>
<organism evidence="1 2">
    <name type="scientific">Streptomyces filamentosus NRRL 15998</name>
    <dbReference type="NCBI Taxonomy" id="457431"/>
    <lineage>
        <taxon>Bacteria</taxon>
        <taxon>Bacillati</taxon>
        <taxon>Actinomycetota</taxon>
        <taxon>Actinomycetes</taxon>
        <taxon>Kitasatosporales</taxon>
        <taxon>Streptomycetaceae</taxon>
        <taxon>Streptomyces</taxon>
    </lineage>
</organism>
<reference evidence="2" key="1">
    <citation type="submission" date="2008-10" db="EMBL/GenBank/DDBJ databases">
        <authorList>
            <person name="Molnar K."/>
        </authorList>
    </citation>
    <scope>NUCLEOTIDE SEQUENCE [LARGE SCALE GENOMIC DNA]</scope>
    <source>
        <strain evidence="2">NRRL 15998</strain>
    </source>
</reference>
<gene>
    <name evidence="1" type="ORF">SSGG_03061</name>
</gene>
<evidence type="ECO:0000313" key="1">
    <source>
        <dbReference type="EMBL" id="EFE75694.2"/>
    </source>
</evidence>
<reference evidence="2" key="2">
    <citation type="submission" date="2008-12" db="EMBL/GenBank/DDBJ databases">
        <title>Annotation of Streptomyces roseosporus strain NRRL 15998.</title>
        <authorList>
            <consortium name="The Broad Institute Genome Sequencing Platform"/>
            <consortium name="Broad Institute Microbial Sequencing Center"/>
            <person name="Fischbach M."/>
            <person name="Ward D."/>
            <person name="Young S."/>
            <person name="Kodira C.D."/>
            <person name="Zeng Q."/>
            <person name="Koehrsen M."/>
            <person name="Godfrey P."/>
            <person name="Alvarado L."/>
            <person name="Berlin A.M."/>
            <person name="Borenstein D."/>
            <person name="Chen Z."/>
            <person name="Engels R."/>
            <person name="Freedman E."/>
            <person name="Gellesch M."/>
            <person name="Goldberg J."/>
            <person name="Griggs A."/>
            <person name="Gujja S."/>
            <person name="Heiman D.I."/>
            <person name="Hepburn T.A."/>
            <person name="Howarth C."/>
            <person name="Jen D."/>
            <person name="Larson L."/>
            <person name="Lewis B."/>
            <person name="Mehta T."/>
            <person name="Park D."/>
            <person name="Pearson M."/>
            <person name="Roberts A."/>
            <person name="Saif S."/>
            <person name="Shea T.D."/>
            <person name="Shenoy N."/>
            <person name="Sisk P."/>
            <person name="Stolte C."/>
            <person name="Sykes S.N."/>
            <person name="Walk T."/>
            <person name="White J."/>
            <person name="Yandava C."/>
            <person name="Straight P."/>
            <person name="Clardy J."/>
            <person name="Hung D."/>
            <person name="Kolter R."/>
            <person name="Mekalanos J."/>
            <person name="Walker S."/>
            <person name="Walsh C.T."/>
            <person name="Wieland B.L.C."/>
            <person name="Ilzarbe M."/>
            <person name="Galagan J."/>
            <person name="Nusbaum C."/>
            <person name="Birren B."/>
        </authorList>
    </citation>
    <scope>NUCLEOTIDE SEQUENCE [LARGE SCALE GENOMIC DNA]</scope>
    <source>
        <strain evidence="2">NRRL 15998</strain>
    </source>
</reference>
<dbReference type="InterPro" id="IPR021373">
    <property type="entry name" value="DUF2993"/>
</dbReference>
<evidence type="ECO:0000313" key="2">
    <source>
        <dbReference type="Proteomes" id="UP000003986"/>
    </source>
</evidence>
<sequence length="235" mass="24767">MGNRDMRALRILLVLVVVLGGLFLAVDRAAVWYAESEAEDRVTISGGGPATTEISIKGFPFLTQLAGSELDRVDVNLTGMKTSAAGRTIRVSEVRAQLHDVKLGSGYRTATATRATGTALVTYKDLTAAASDGVVVEYGGKGKAKVTGTVEVLGRPISRSVLSTVTRVDGHTIKVRADQVPGEGIPGVEELVRKKTDFEGDIDGLPEGLELQEVKVTEKGLEISVTGSDVSLTTN</sequence>
<accession>D6APJ8</accession>
<protein>
    <submittedName>
        <fullName evidence="1">Secreted protein</fullName>
    </submittedName>
</protein>
<name>D6APJ8_STRFL</name>
<proteinExistence type="predicted"/>
<dbReference type="Proteomes" id="UP000003986">
    <property type="component" value="Unassembled WGS sequence"/>
</dbReference>
<dbReference type="Pfam" id="PF11209">
    <property type="entry name" value="LmeA"/>
    <property type="match status" value="1"/>
</dbReference>